<dbReference type="PANTHER" id="PTHR11575">
    <property type="entry name" value="5'-NUCLEOTIDASE-RELATED"/>
    <property type="match status" value="1"/>
</dbReference>
<dbReference type="GeneID" id="37037627"/>
<dbReference type="Pfam" id="PF02872">
    <property type="entry name" value="5_nucleotid_C"/>
    <property type="match status" value="1"/>
</dbReference>
<dbReference type="OrthoDB" id="10252235at2759"/>
<reference evidence="6 7" key="1">
    <citation type="journal article" date="2018" name="Mol. Biol. Evol.">
        <title>Broad Genomic Sampling Reveals a Smut Pathogenic Ancestry of the Fungal Clade Ustilaginomycotina.</title>
        <authorList>
            <person name="Kijpornyongpan T."/>
            <person name="Mondo S.J."/>
            <person name="Barry K."/>
            <person name="Sandor L."/>
            <person name="Lee J."/>
            <person name="Lipzen A."/>
            <person name="Pangilinan J."/>
            <person name="LaButti K."/>
            <person name="Hainaut M."/>
            <person name="Henrissat B."/>
            <person name="Grigoriev I.V."/>
            <person name="Spatafora J.W."/>
            <person name="Aime M.C."/>
        </authorList>
    </citation>
    <scope>NUCLEOTIDE SEQUENCE [LARGE SCALE GENOMIC DNA]</scope>
    <source>
        <strain evidence="6 7">MCA 4658</strain>
    </source>
</reference>
<dbReference type="PRINTS" id="PR01607">
    <property type="entry name" value="APYRASEFAMLY"/>
</dbReference>
<evidence type="ECO:0000256" key="3">
    <source>
        <dbReference type="SAM" id="MobiDB-lite"/>
    </source>
</evidence>
<dbReference type="InParanoid" id="A0A316WEZ9"/>
<dbReference type="Proteomes" id="UP000245783">
    <property type="component" value="Unassembled WGS sequence"/>
</dbReference>
<organism evidence="6 7">
    <name type="scientific">Ceraceosorus guamensis</name>
    <dbReference type="NCBI Taxonomy" id="1522189"/>
    <lineage>
        <taxon>Eukaryota</taxon>
        <taxon>Fungi</taxon>
        <taxon>Dikarya</taxon>
        <taxon>Basidiomycota</taxon>
        <taxon>Ustilaginomycotina</taxon>
        <taxon>Exobasidiomycetes</taxon>
        <taxon>Ceraceosorales</taxon>
        <taxon>Ceraceosoraceae</taxon>
        <taxon>Ceraceosorus</taxon>
    </lineage>
</organism>
<dbReference type="AlphaFoldDB" id="A0A316WEZ9"/>
<feature type="region of interest" description="Disordered" evidence="3">
    <location>
        <begin position="620"/>
        <end position="687"/>
    </location>
</feature>
<feature type="compositionally biased region" description="Basic and acidic residues" evidence="3">
    <location>
        <begin position="711"/>
        <end position="721"/>
    </location>
</feature>
<dbReference type="Pfam" id="PF00149">
    <property type="entry name" value="Metallophos"/>
    <property type="match status" value="1"/>
</dbReference>
<dbReference type="Gene3D" id="3.60.21.10">
    <property type="match status" value="1"/>
</dbReference>
<evidence type="ECO:0000313" key="6">
    <source>
        <dbReference type="EMBL" id="PWN46303.1"/>
    </source>
</evidence>
<evidence type="ECO:0000313" key="7">
    <source>
        <dbReference type="Proteomes" id="UP000245783"/>
    </source>
</evidence>
<dbReference type="GO" id="GO:0009166">
    <property type="term" value="P:nucleotide catabolic process"/>
    <property type="evidence" value="ECO:0007669"/>
    <property type="project" value="InterPro"/>
</dbReference>
<feature type="domain" description="Calcineurin-like phosphoesterase" evidence="4">
    <location>
        <begin position="70"/>
        <end position="264"/>
    </location>
</feature>
<dbReference type="SUPFAM" id="SSF55816">
    <property type="entry name" value="5'-nucleotidase (syn. UDP-sugar hydrolase), C-terminal domain"/>
    <property type="match status" value="1"/>
</dbReference>
<evidence type="ECO:0000259" key="4">
    <source>
        <dbReference type="Pfam" id="PF00149"/>
    </source>
</evidence>
<feature type="compositionally biased region" description="Basic and acidic residues" evidence="3">
    <location>
        <begin position="620"/>
        <end position="629"/>
    </location>
</feature>
<dbReference type="SUPFAM" id="SSF56300">
    <property type="entry name" value="Metallo-dependent phosphatases"/>
    <property type="match status" value="1"/>
</dbReference>
<evidence type="ECO:0000256" key="2">
    <source>
        <dbReference type="ARBA" id="ARBA00022729"/>
    </source>
</evidence>
<gene>
    <name evidence="6" type="ORF">IE81DRAFT_343921</name>
</gene>
<dbReference type="EMBL" id="KZ819351">
    <property type="protein sequence ID" value="PWN46303.1"/>
    <property type="molecule type" value="Genomic_DNA"/>
</dbReference>
<keyword evidence="2" id="KW-0732">Signal</keyword>
<dbReference type="InterPro" id="IPR036907">
    <property type="entry name" value="5'-Nucleotdase_C_sf"/>
</dbReference>
<dbReference type="InterPro" id="IPR008334">
    <property type="entry name" value="5'-Nucleotdase_C"/>
</dbReference>
<dbReference type="PANTHER" id="PTHR11575:SF48">
    <property type="entry name" value="5'-NUCLEOTIDASE"/>
    <property type="match status" value="1"/>
</dbReference>
<sequence length="825" mass="90209">MSDAGPSTVTLPLLHFNDVYRLRQTDKSLGGDGRIDASQFARKIHDIRKAWDGDHVGQGQQANDSRLNGLCLFSGDVFNPSVESSISRGEHMLEPLAAMSIDAACIGNHDFDFGFPHLRSLMKRCSFPWHLSNIADTSADESARDAISDEPQEGDATVPGTTKFTIMPVAGLRVAIIGLVEKDWIETIPVWPAEFKYRSMAATARALSKELRDPEGPHKADLIIALTHSRLSNDIALANEVGATRGESDEHGVDIILGGHDHMYYIGKGATKFEGQEFERPGGSGADNDTFIIKSGTDFRDLSEAALTISAPRESKVRRRRITELSVRRHRTQPSDPPLPELRETIGHLLAKIDESTGQPVAYTLTPWDTRAGEVRLKESACGDLIADIMRISYESVLRDRDRRGQLDKKRKESSREVDIALICGGSLRGDSSYGPGSLRLRDIMEIMPFDDSVVCLELTGAQIIAALENGFSTYPKQEGRFPQISGAQVLWDSTKPPGKRVVSATLLEDGHLFPTDSEGKRTADQPFTSYDFEKREGGGYSVEIHRPRLRLGKALQDDKTYRVVTREFMADGHDGYEVLKAGKELIGHEEGSLMSALVRRYLLGASMLWRMRSLHDAATHGDTARDDGAGTTGAVAQDADEGKRGPAGLSNSERTKAAIERARLLGSRGTQGAAPSTPAKGRNAFDDRHMRFVVDASPSGIRDALHLSAAEHHSQHDRVTRHLAQASGKSPRASSSSPPESPSRSSVLHLRAQRRRLQLSQDASEDEHVGDLSADTTIEKQIEVSADDAQDLREASADLALVAPIVDGRMQDVATQAEPRGNKH</sequence>
<feature type="domain" description="5'-Nucleotidase C-terminal" evidence="5">
    <location>
        <begin position="373"/>
        <end position="512"/>
    </location>
</feature>
<dbReference type="RefSeq" id="XP_025373463.1">
    <property type="nucleotide sequence ID" value="XM_025515757.1"/>
</dbReference>
<feature type="compositionally biased region" description="Basic and acidic residues" evidence="3">
    <location>
        <begin position="654"/>
        <end position="664"/>
    </location>
</feature>
<dbReference type="Gene3D" id="3.90.780.10">
    <property type="entry name" value="5'-Nucleotidase, C-terminal domain"/>
    <property type="match status" value="1"/>
</dbReference>
<proteinExistence type="inferred from homology"/>
<dbReference type="InterPro" id="IPR029052">
    <property type="entry name" value="Metallo-depent_PP-like"/>
</dbReference>
<dbReference type="InterPro" id="IPR004843">
    <property type="entry name" value="Calcineurin-like_PHP"/>
</dbReference>
<evidence type="ECO:0000259" key="5">
    <source>
        <dbReference type="Pfam" id="PF02872"/>
    </source>
</evidence>
<feature type="region of interest" description="Disordered" evidence="3">
    <location>
        <begin position="141"/>
        <end position="160"/>
    </location>
</feature>
<comment type="similarity">
    <text evidence="1">Belongs to the 5'-nucleotidase family.</text>
</comment>
<keyword evidence="7" id="KW-1185">Reference proteome</keyword>
<dbReference type="GO" id="GO:0016787">
    <property type="term" value="F:hydrolase activity"/>
    <property type="evidence" value="ECO:0007669"/>
    <property type="project" value="InterPro"/>
</dbReference>
<accession>A0A316WEZ9</accession>
<dbReference type="STRING" id="1522189.A0A316WEZ9"/>
<dbReference type="InterPro" id="IPR006179">
    <property type="entry name" value="5_nucleotidase/apyrase"/>
</dbReference>
<protein>
    <submittedName>
        <fullName evidence="6">Metallo-dependent phosphatase</fullName>
    </submittedName>
</protein>
<feature type="compositionally biased region" description="Low complexity" evidence="3">
    <location>
        <begin position="731"/>
        <end position="749"/>
    </location>
</feature>
<feature type="region of interest" description="Disordered" evidence="3">
    <location>
        <begin position="711"/>
        <end position="749"/>
    </location>
</feature>
<evidence type="ECO:0000256" key="1">
    <source>
        <dbReference type="ARBA" id="ARBA00006654"/>
    </source>
</evidence>
<name>A0A316WEZ9_9BASI</name>